<reference evidence="3 4" key="2">
    <citation type="journal article" date="2017" name="Antonie Van Leeuwenhoek">
        <title>Rhizobium rhizosphaerae sp. nov., a novel species isolated from rice rhizosphere.</title>
        <authorList>
            <person name="Zhao J.J."/>
            <person name="Zhang J."/>
            <person name="Zhang R.J."/>
            <person name="Zhang C.W."/>
            <person name="Yin H.Q."/>
            <person name="Zhang X.X."/>
        </authorList>
    </citation>
    <scope>NUCLEOTIDE SEQUENCE [LARGE SCALE GENOMIC DNA]</scope>
    <source>
        <strain evidence="3 4">ACAM 611</strain>
    </source>
</reference>
<keyword evidence="3" id="KW-0223">Dioxygenase</keyword>
<protein>
    <submittedName>
        <fullName evidence="3">Phytanoyl-CoA dioxygenase domain-containing protein 1</fullName>
    </submittedName>
</protein>
<reference evidence="3 4" key="1">
    <citation type="journal article" date="2012" name="J. Bacteriol.">
        <title>Genome sequence of proteorhodopsin-containing sea ice bacterium Glaciecola punicea ACAM 611T.</title>
        <authorList>
            <person name="Qin Q.-L."/>
            <person name="Xie B.-B."/>
            <person name="Shu Y.-L."/>
            <person name="Rong J.-C."/>
            <person name="Zhao D.-L."/>
            <person name="Zhang X.-Y."/>
            <person name="Chen X.-L."/>
            <person name="Zhou B.-C."/>
            <person name="Zhanga Y.-Z."/>
        </authorList>
    </citation>
    <scope>NUCLEOTIDE SEQUENCE [LARGE SCALE GENOMIC DNA]</scope>
    <source>
        <strain evidence="3 4">ACAM 611</strain>
    </source>
</reference>
<dbReference type="RefSeq" id="WP_006002283.1">
    <property type="nucleotide sequence ID" value="NZ_BAET01000002.1"/>
</dbReference>
<dbReference type="STRING" id="56804.BAE46_03790"/>
<comment type="caution">
    <text evidence="3">The sequence shown here is derived from an EMBL/GenBank/DDBJ whole genome shotgun (WGS) entry which is preliminary data.</text>
</comment>
<proteinExistence type="predicted"/>
<dbReference type="PANTHER" id="PTHR20883:SF15">
    <property type="entry name" value="PHYTANOYL-COA DIOXYGENASE DOMAIN-CONTAINING PROTEIN 1"/>
    <property type="match status" value="1"/>
</dbReference>
<name>H5T7G8_9ALTE</name>
<evidence type="ECO:0000256" key="2">
    <source>
        <dbReference type="ARBA" id="ARBA00023004"/>
    </source>
</evidence>
<keyword evidence="1" id="KW-0479">Metal-binding</keyword>
<keyword evidence="2" id="KW-0408">Iron</keyword>
<accession>H5T7G8</accession>
<dbReference type="eggNOG" id="COG5285">
    <property type="taxonomic scope" value="Bacteria"/>
</dbReference>
<keyword evidence="3" id="KW-0560">Oxidoreductase</keyword>
<sequence>MLTQAQQQAYQTQGHLALDELFSPQQMQTLRQAALKIVDDFDPESTRSVFSTDNADTNRDHYFLASGDKVRCFFEEEAFSSSGELQQDKSLSINKIGHALHVLSPEFKAFSQSKIISDIAKGLGVIAPEIRQSMYIFKQPKIGGVIRWHQDASYFYTMPMSVVTFWFAIEDATLLNGCLQVDKAGANFPLKEQFKRYPNDSTELVQLTNIKWPANERALPLEVKAGSLVVFNGVLPHFSEANRSDKSRHAFTLHITSAQAQYDKLNWLQAEPVPLTSSSGLLSN</sequence>
<evidence type="ECO:0000313" key="3">
    <source>
        <dbReference type="EMBL" id="GAB54245.1"/>
    </source>
</evidence>
<dbReference type="GO" id="GO:0016706">
    <property type="term" value="F:2-oxoglutarate-dependent dioxygenase activity"/>
    <property type="evidence" value="ECO:0007669"/>
    <property type="project" value="UniProtKB-ARBA"/>
</dbReference>
<dbReference type="PANTHER" id="PTHR20883">
    <property type="entry name" value="PHYTANOYL-COA DIOXYGENASE DOMAIN CONTAINING 1"/>
    <property type="match status" value="1"/>
</dbReference>
<dbReference type="OrthoDB" id="9791262at2"/>
<dbReference type="Gene3D" id="2.60.120.620">
    <property type="entry name" value="q2cbj1_9rhob like domain"/>
    <property type="match status" value="1"/>
</dbReference>
<evidence type="ECO:0000256" key="1">
    <source>
        <dbReference type="ARBA" id="ARBA00022723"/>
    </source>
</evidence>
<organism evidence="3 4">
    <name type="scientific">Glaciecola punicea ACAM 611</name>
    <dbReference type="NCBI Taxonomy" id="1121923"/>
    <lineage>
        <taxon>Bacteria</taxon>
        <taxon>Pseudomonadati</taxon>
        <taxon>Pseudomonadota</taxon>
        <taxon>Gammaproteobacteria</taxon>
        <taxon>Alteromonadales</taxon>
        <taxon>Alteromonadaceae</taxon>
        <taxon>Glaciecola</taxon>
    </lineage>
</organism>
<gene>
    <name evidence="3" type="ORF">GPUN_0091</name>
</gene>
<dbReference type="EMBL" id="BAET01000002">
    <property type="protein sequence ID" value="GAB54245.1"/>
    <property type="molecule type" value="Genomic_DNA"/>
</dbReference>
<dbReference type="InterPro" id="IPR008775">
    <property type="entry name" value="Phytyl_CoA_dOase-like"/>
</dbReference>
<dbReference type="Proteomes" id="UP000053586">
    <property type="component" value="Unassembled WGS sequence"/>
</dbReference>
<dbReference type="SUPFAM" id="SSF51197">
    <property type="entry name" value="Clavaminate synthase-like"/>
    <property type="match status" value="1"/>
</dbReference>
<evidence type="ECO:0000313" key="4">
    <source>
        <dbReference type="Proteomes" id="UP000053586"/>
    </source>
</evidence>
<dbReference type="AlphaFoldDB" id="H5T7G8"/>
<dbReference type="GO" id="GO:0005506">
    <property type="term" value="F:iron ion binding"/>
    <property type="evidence" value="ECO:0007669"/>
    <property type="project" value="UniProtKB-ARBA"/>
</dbReference>
<keyword evidence="4" id="KW-1185">Reference proteome</keyword>
<dbReference type="Pfam" id="PF05721">
    <property type="entry name" value="PhyH"/>
    <property type="match status" value="1"/>
</dbReference>